<evidence type="ECO:0000313" key="3">
    <source>
        <dbReference type="EMBL" id="MCB6184059.1"/>
    </source>
</evidence>
<protein>
    <recommendedName>
        <fullName evidence="1">Penicillin-binding protein activator LpoB</fullName>
    </recommendedName>
</protein>
<dbReference type="EMBL" id="JAJBZT010000005">
    <property type="protein sequence ID" value="MCB6184059.1"/>
    <property type="molecule type" value="Genomic_DNA"/>
</dbReference>
<evidence type="ECO:0000256" key="2">
    <source>
        <dbReference type="SAM" id="SignalP"/>
    </source>
</evidence>
<comment type="caution">
    <text evidence="3">The sequence shown here is derived from an EMBL/GenBank/DDBJ whole genome shotgun (WGS) entry which is preliminary data.</text>
</comment>
<dbReference type="InterPro" id="IPR014094">
    <property type="entry name" value="LpoB"/>
</dbReference>
<keyword evidence="4" id="KW-1185">Reference proteome</keyword>
<dbReference type="PANTHER" id="PTHR40593">
    <property type="entry name" value="PENICILLIN-BINDING PROTEIN ACTIVATOR LPOB"/>
    <property type="match status" value="1"/>
</dbReference>
<accession>A0ABS8D780</accession>
<dbReference type="RefSeq" id="WP_227180836.1">
    <property type="nucleotide sequence ID" value="NZ_JAJBZT010000005.1"/>
</dbReference>
<proteinExistence type="predicted"/>
<organism evidence="3 4">
    <name type="scientific">Leeia speluncae</name>
    <dbReference type="NCBI Taxonomy" id="2884804"/>
    <lineage>
        <taxon>Bacteria</taxon>
        <taxon>Pseudomonadati</taxon>
        <taxon>Pseudomonadota</taxon>
        <taxon>Betaproteobacteria</taxon>
        <taxon>Neisseriales</taxon>
        <taxon>Leeiaceae</taxon>
        <taxon>Leeia</taxon>
    </lineage>
</organism>
<dbReference type="PANTHER" id="PTHR40593:SF1">
    <property type="entry name" value="PENICILLIN-BINDING PROTEIN ACTIVATOR LPOB"/>
    <property type="match status" value="1"/>
</dbReference>
<reference evidence="3" key="1">
    <citation type="submission" date="2021-10" db="EMBL/GenBank/DDBJ databases">
        <title>The complete genome sequence of Leeia sp. TBRC 13508.</title>
        <authorList>
            <person name="Charoenyingcharoen P."/>
            <person name="Yukphan P."/>
        </authorList>
    </citation>
    <scope>NUCLEOTIDE SEQUENCE</scope>
    <source>
        <strain evidence="3">TBRC 13508</strain>
    </source>
</reference>
<evidence type="ECO:0000313" key="4">
    <source>
        <dbReference type="Proteomes" id="UP001165395"/>
    </source>
</evidence>
<sequence>MNKLMTCSVISLAALLSACAAQGPMKKGDVSYGDAKAVETVSNEFGSTDLQTIAESMARSLVQSQVVRGRPLITIADVKNKTSEYIDTKSITDSIRTQLLKSGQVRFATDISGMQSQTDELARQNNSGMYKKSTQAKVGKMEGAQYRLEGEITSIVKRNSDVKDVYYKFSLILTNNEAGTIEWADEKEIRKTSKR</sequence>
<evidence type="ECO:0000256" key="1">
    <source>
        <dbReference type="NCBIfam" id="TIGR02722"/>
    </source>
</evidence>
<dbReference type="Gene3D" id="3.40.50.10610">
    <property type="entry name" value="ABC-type transport auxiliary lipoprotein component"/>
    <property type="match status" value="1"/>
</dbReference>
<name>A0ABS8D780_9NEIS</name>
<gene>
    <name evidence="3" type="primary">lpoB</name>
    <name evidence="3" type="ORF">LIN78_10930</name>
</gene>
<keyword evidence="2" id="KW-0732">Signal</keyword>
<dbReference type="PROSITE" id="PS51257">
    <property type="entry name" value="PROKAR_LIPOPROTEIN"/>
    <property type="match status" value="1"/>
</dbReference>
<feature type="signal peptide" evidence="2">
    <location>
        <begin position="1"/>
        <end position="20"/>
    </location>
</feature>
<dbReference type="Proteomes" id="UP001165395">
    <property type="component" value="Unassembled WGS sequence"/>
</dbReference>
<dbReference type="NCBIfam" id="TIGR02722">
    <property type="entry name" value="lp"/>
    <property type="match status" value="1"/>
</dbReference>
<dbReference type="Pfam" id="PF13036">
    <property type="entry name" value="LpoB"/>
    <property type="match status" value="1"/>
</dbReference>
<feature type="chain" id="PRO_5047528076" description="Penicillin-binding protein activator LpoB" evidence="2">
    <location>
        <begin position="21"/>
        <end position="195"/>
    </location>
</feature>